<feature type="binding site" evidence="10 14">
    <location>
        <begin position="148"/>
        <end position="151"/>
    </location>
    <ligand>
        <name>substrate</name>
    </ligand>
</feature>
<keyword evidence="13" id="KW-0464">Manganese</keyword>
<evidence type="ECO:0000256" key="2">
    <source>
        <dbReference type="ARBA" id="ARBA00001936"/>
    </source>
</evidence>
<dbReference type="PANTHER" id="PTHR11749">
    <property type="entry name" value="RIBULOSE-5-PHOSPHATE-3-EPIMERASE"/>
    <property type="match status" value="1"/>
</dbReference>
<dbReference type="GO" id="GO:0005737">
    <property type="term" value="C:cytoplasm"/>
    <property type="evidence" value="ECO:0007669"/>
    <property type="project" value="UniProtKB-ARBA"/>
</dbReference>
<sequence length="237" mass="25640">MTDATRDFLIAPSILSADFARLGEEVDNVLAAGADIVHFDVMDNHYVPNLTIGPMVCEALRKHGVTAPIDAHLMVKPVDRLIGDFIDAGATYITFHPEASDHIDRSLQLIRDGGCKAGLVFNPATPLFYLDYVMDKVDMILLMSVNPGFGGQAFLPGTLDKLREARRRIDASGRAIRLEIDGGVKVDNIAEIAAAGADTFVAGSAIFKAANAADSHRYDSVLRDFREQLATVQAGER</sequence>
<evidence type="ECO:0000256" key="8">
    <source>
        <dbReference type="ARBA" id="ARBA00022723"/>
    </source>
</evidence>
<evidence type="ECO:0000256" key="6">
    <source>
        <dbReference type="ARBA" id="ARBA00009541"/>
    </source>
</evidence>
<feature type="active site" description="Proton acceptor" evidence="10 12">
    <location>
        <position position="40"/>
    </location>
</feature>
<evidence type="ECO:0000256" key="3">
    <source>
        <dbReference type="ARBA" id="ARBA00001941"/>
    </source>
</evidence>
<comment type="cofactor">
    <cofactor evidence="5">
        <name>Fe(2+)</name>
        <dbReference type="ChEBI" id="CHEBI:29033"/>
    </cofactor>
</comment>
<dbReference type="RefSeq" id="WP_114477405.1">
    <property type="nucleotide sequence ID" value="NZ_QPII01000001.1"/>
</dbReference>
<evidence type="ECO:0000256" key="13">
    <source>
        <dbReference type="PIRSR" id="PIRSR001461-2"/>
    </source>
</evidence>
<dbReference type="EC" id="5.1.3.1" evidence="7 10"/>
<dbReference type="GO" id="GO:0019323">
    <property type="term" value="P:pentose catabolic process"/>
    <property type="evidence" value="ECO:0007669"/>
    <property type="project" value="UniProtKB-UniRule"/>
</dbReference>
<feature type="binding site" evidence="10 13">
    <location>
        <position position="38"/>
    </location>
    <ligand>
        <name>a divalent metal cation</name>
        <dbReference type="ChEBI" id="CHEBI:60240"/>
    </ligand>
</feature>
<keyword evidence="13" id="KW-0862">Zinc</keyword>
<dbReference type="PROSITE" id="PS01085">
    <property type="entry name" value="RIBUL_P_3_EPIMER_1"/>
    <property type="match status" value="1"/>
</dbReference>
<dbReference type="GO" id="GO:0004750">
    <property type="term" value="F:D-ribulose-phosphate 3-epimerase activity"/>
    <property type="evidence" value="ECO:0007669"/>
    <property type="project" value="UniProtKB-UniRule"/>
</dbReference>
<dbReference type="PROSITE" id="PS01086">
    <property type="entry name" value="RIBUL_P_3_EPIMER_2"/>
    <property type="match status" value="1"/>
</dbReference>
<dbReference type="GO" id="GO:0046872">
    <property type="term" value="F:metal ion binding"/>
    <property type="evidence" value="ECO:0007669"/>
    <property type="project" value="UniProtKB-UniRule"/>
</dbReference>
<dbReference type="Pfam" id="PF00834">
    <property type="entry name" value="Ribul_P_3_epim"/>
    <property type="match status" value="1"/>
</dbReference>
<feature type="binding site" evidence="10 14">
    <location>
        <begin position="203"/>
        <end position="204"/>
    </location>
    <ligand>
        <name>substrate</name>
    </ligand>
</feature>
<dbReference type="CDD" id="cd00429">
    <property type="entry name" value="RPE"/>
    <property type="match status" value="1"/>
</dbReference>
<feature type="binding site" evidence="10 14">
    <location>
        <position position="72"/>
    </location>
    <ligand>
        <name>substrate</name>
    </ligand>
</feature>
<evidence type="ECO:0000256" key="10">
    <source>
        <dbReference type="HAMAP-Rule" id="MF_02227"/>
    </source>
</evidence>
<keyword evidence="8 10" id="KW-0479">Metal-binding</keyword>
<dbReference type="SUPFAM" id="SSF51366">
    <property type="entry name" value="Ribulose-phoshate binding barrel"/>
    <property type="match status" value="1"/>
</dbReference>
<name>A0A368U670_9GAMM</name>
<evidence type="ECO:0000256" key="4">
    <source>
        <dbReference type="ARBA" id="ARBA00001947"/>
    </source>
</evidence>
<evidence type="ECO:0000256" key="14">
    <source>
        <dbReference type="PIRSR" id="PIRSR001461-3"/>
    </source>
</evidence>
<proteinExistence type="inferred from homology"/>
<dbReference type="OrthoDB" id="1645589at2"/>
<feature type="active site" description="Proton donor" evidence="10 12">
    <location>
        <position position="181"/>
    </location>
</feature>
<dbReference type="AlphaFoldDB" id="A0A368U670"/>
<feature type="binding site" evidence="10 13">
    <location>
        <position position="72"/>
    </location>
    <ligand>
        <name>a divalent metal cation</name>
        <dbReference type="ChEBI" id="CHEBI:60240"/>
    </ligand>
</feature>
<dbReference type="FunFam" id="3.20.20.70:FF:000004">
    <property type="entry name" value="Ribulose-phosphate 3-epimerase"/>
    <property type="match status" value="1"/>
</dbReference>
<evidence type="ECO:0000256" key="7">
    <source>
        <dbReference type="ARBA" id="ARBA00013188"/>
    </source>
</evidence>
<comment type="function">
    <text evidence="10">Catalyzes the reversible epimerization of D-ribulose 5-phosphate to D-xylulose 5-phosphate.</text>
</comment>
<dbReference type="InterPro" id="IPR000056">
    <property type="entry name" value="Ribul_P_3_epim-like"/>
</dbReference>
<feature type="binding site" evidence="10 13">
    <location>
        <position position="181"/>
    </location>
    <ligand>
        <name>a divalent metal cation</name>
        <dbReference type="ChEBI" id="CHEBI:60240"/>
    </ligand>
</feature>
<feature type="binding site" evidence="14">
    <location>
        <position position="183"/>
    </location>
    <ligand>
        <name>substrate</name>
    </ligand>
</feature>
<comment type="cofactor">
    <cofactor evidence="10 13">
        <name>a divalent metal cation</name>
        <dbReference type="ChEBI" id="CHEBI:60240"/>
    </cofactor>
    <text evidence="10 13">Binds 1 divalent metal cation per subunit.</text>
</comment>
<evidence type="ECO:0000313" key="16">
    <source>
        <dbReference type="Proteomes" id="UP000252405"/>
    </source>
</evidence>
<evidence type="ECO:0000256" key="5">
    <source>
        <dbReference type="ARBA" id="ARBA00001954"/>
    </source>
</evidence>
<organism evidence="15 16">
    <name type="scientific">Billgrantia montanilacus</name>
    <dbReference type="NCBI Taxonomy" id="2282305"/>
    <lineage>
        <taxon>Bacteria</taxon>
        <taxon>Pseudomonadati</taxon>
        <taxon>Pseudomonadota</taxon>
        <taxon>Gammaproteobacteria</taxon>
        <taxon>Oceanospirillales</taxon>
        <taxon>Halomonadaceae</taxon>
        <taxon>Billgrantia</taxon>
    </lineage>
</organism>
<dbReference type="HAMAP" id="MF_02227">
    <property type="entry name" value="RPE"/>
    <property type="match status" value="1"/>
</dbReference>
<dbReference type="NCBIfam" id="TIGR01163">
    <property type="entry name" value="rpe"/>
    <property type="match status" value="1"/>
</dbReference>
<comment type="similarity">
    <text evidence="6 10 11">Belongs to the ribulose-phosphate 3-epimerase family.</text>
</comment>
<evidence type="ECO:0000256" key="12">
    <source>
        <dbReference type="PIRSR" id="PIRSR001461-1"/>
    </source>
</evidence>
<accession>A0A368U670</accession>
<comment type="cofactor">
    <cofactor evidence="2">
        <name>Mn(2+)</name>
        <dbReference type="ChEBI" id="CHEBI:29035"/>
    </cofactor>
</comment>
<evidence type="ECO:0000256" key="9">
    <source>
        <dbReference type="ARBA" id="ARBA00023235"/>
    </source>
</evidence>
<comment type="caution">
    <text evidence="15">The sequence shown here is derived from an EMBL/GenBank/DDBJ whole genome shotgun (WGS) entry which is preliminary data.</text>
</comment>
<comment type="cofactor">
    <cofactor evidence="3">
        <name>Co(2+)</name>
        <dbReference type="ChEBI" id="CHEBI:48828"/>
    </cofactor>
</comment>
<evidence type="ECO:0000256" key="11">
    <source>
        <dbReference type="PIRNR" id="PIRNR001461"/>
    </source>
</evidence>
<feature type="binding site" evidence="10 13">
    <location>
        <position position="40"/>
    </location>
    <ligand>
        <name>a divalent metal cation</name>
        <dbReference type="ChEBI" id="CHEBI:60240"/>
    </ligand>
</feature>
<dbReference type="PIRSF" id="PIRSF001461">
    <property type="entry name" value="RPE"/>
    <property type="match status" value="1"/>
</dbReference>
<dbReference type="Proteomes" id="UP000252405">
    <property type="component" value="Unassembled WGS sequence"/>
</dbReference>
<gene>
    <name evidence="10" type="primary">rpe</name>
    <name evidence="15" type="ORF">DU505_02505</name>
</gene>
<keyword evidence="10 11" id="KW-0119">Carbohydrate metabolism</keyword>
<dbReference type="NCBIfam" id="NF004076">
    <property type="entry name" value="PRK05581.1-4"/>
    <property type="match status" value="1"/>
</dbReference>
<comment type="pathway">
    <text evidence="10">Carbohydrate degradation.</text>
</comment>
<dbReference type="EMBL" id="QPII01000001">
    <property type="protein sequence ID" value="RCV91957.1"/>
    <property type="molecule type" value="Genomic_DNA"/>
</dbReference>
<feature type="binding site" evidence="10 14">
    <location>
        <position position="13"/>
    </location>
    <ligand>
        <name>substrate</name>
    </ligand>
</feature>
<reference evidence="15 16" key="1">
    <citation type="submission" date="2018-07" db="EMBL/GenBank/DDBJ databases">
        <title>Halomonas montanilacus sp. nov., isolated from Lake Pengyan on Tibetan Plateau.</title>
        <authorList>
            <person name="Lu H."/>
            <person name="Xing P."/>
            <person name="Wu Q."/>
        </authorList>
    </citation>
    <scope>NUCLEOTIDE SEQUENCE [LARGE SCALE GENOMIC DNA]</scope>
    <source>
        <strain evidence="15 16">PYC7W</strain>
    </source>
</reference>
<keyword evidence="9 10" id="KW-0413">Isomerase</keyword>
<evidence type="ECO:0000313" key="15">
    <source>
        <dbReference type="EMBL" id="RCV91957.1"/>
    </source>
</evidence>
<protein>
    <recommendedName>
        <fullName evidence="7 10">Ribulose-phosphate 3-epimerase</fullName>
        <ecNumber evidence="7 10">5.1.3.1</ecNumber>
    </recommendedName>
</protein>
<keyword evidence="13" id="KW-0170">Cobalt</keyword>
<feature type="binding site" evidence="10">
    <location>
        <begin position="181"/>
        <end position="183"/>
    </location>
    <ligand>
        <name>substrate</name>
    </ligand>
</feature>
<dbReference type="InterPro" id="IPR011060">
    <property type="entry name" value="RibuloseP-bd_barrel"/>
</dbReference>
<dbReference type="GO" id="GO:0006098">
    <property type="term" value="P:pentose-phosphate shunt"/>
    <property type="evidence" value="ECO:0007669"/>
    <property type="project" value="UniProtKB-UniRule"/>
</dbReference>
<keyword evidence="16" id="KW-1185">Reference proteome</keyword>
<comment type="cofactor">
    <cofactor evidence="4">
        <name>Zn(2+)</name>
        <dbReference type="ChEBI" id="CHEBI:29105"/>
    </cofactor>
</comment>
<dbReference type="InterPro" id="IPR026019">
    <property type="entry name" value="Ribul_P_3_epim"/>
</dbReference>
<dbReference type="Gene3D" id="3.20.20.70">
    <property type="entry name" value="Aldolase class I"/>
    <property type="match status" value="1"/>
</dbReference>
<evidence type="ECO:0000256" key="1">
    <source>
        <dbReference type="ARBA" id="ARBA00001782"/>
    </source>
</evidence>
<dbReference type="InterPro" id="IPR013785">
    <property type="entry name" value="Aldolase_TIM"/>
</dbReference>
<comment type="catalytic activity">
    <reaction evidence="1 10 11">
        <text>D-ribulose 5-phosphate = D-xylulose 5-phosphate</text>
        <dbReference type="Rhea" id="RHEA:13677"/>
        <dbReference type="ChEBI" id="CHEBI:57737"/>
        <dbReference type="ChEBI" id="CHEBI:58121"/>
        <dbReference type="EC" id="5.1.3.1"/>
    </reaction>
</comment>